<sequence>MNYISKSNKSNQTFQLKDGRQMGYAEFGDPNGKPVFFFHGTPGARLFRHPDESIATALTARIITIERPGYGLSDFQPDNTLVNWTQDVVQLADFLNIEQFVVAGVSGGGPYALACISEIPERIIRVGVISSLSPLNVSHFTEGTNAINRVLIGIAHYTPFLLKPLLSPIALIGRKNPQKLFDYGLRNYFPVHDQKVLFRPAVRDMFLEHLPQAFHQGARGFALDMNIFAESWGFQLKNISPKVYLWHGEKDENVALSAGRYLANTIPNCEAHFYPDEGHLLIFNHWQEILTTLVS</sequence>
<protein>
    <submittedName>
        <fullName evidence="2">Alpha/beta hydrolase</fullName>
    </submittedName>
</protein>
<comment type="caution">
    <text evidence="2">The sequence shown here is derived from an EMBL/GenBank/DDBJ whole genome shotgun (WGS) entry which is preliminary data.</text>
</comment>
<evidence type="ECO:0000259" key="1">
    <source>
        <dbReference type="Pfam" id="PF12697"/>
    </source>
</evidence>
<reference evidence="2" key="1">
    <citation type="submission" date="2020-10" db="EMBL/GenBank/DDBJ databases">
        <authorList>
            <person name="Castelo-Branco R."/>
            <person name="Eusebio N."/>
            <person name="Adriana R."/>
            <person name="Vieira A."/>
            <person name="Brugerolle De Fraissinette N."/>
            <person name="Rezende De Castro R."/>
            <person name="Schneider M.P."/>
            <person name="Vasconcelos V."/>
            <person name="Leao P.N."/>
        </authorList>
    </citation>
    <scope>NUCLEOTIDE SEQUENCE</scope>
    <source>
        <strain evidence="2">LEGE 06105</strain>
    </source>
</reference>
<organism evidence="2 3">
    <name type="scientific">Plectonema cf. radiosum LEGE 06105</name>
    <dbReference type="NCBI Taxonomy" id="945769"/>
    <lineage>
        <taxon>Bacteria</taxon>
        <taxon>Bacillati</taxon>
        <taxon>Cyanobacteriota</taxon>
        <taxon>Cyanophyceae</taxon>
        <taxon>Oscillatoriophycideae</taxon>
        <taxon>Oscillatoriales</taxon>
        <taxon>Microcoleaceae</taxon>
        <taxon>Plectonema</taxon>
    </lineage>
</organism>
<keyword evidence="3" id="KW-1185">Reference proteome</keyword>
<accession>A0A8J7JZV4</accession>
<name>A0A8J7JZV4_9CYAN</name>
<dbReference type="Pfam" id="PF12697">
    <property type="entry name" value="Abhydrolase_6"/>
    <property type="match status" value="1"/>
</dbReference>
<dbReference type="EMBL" id="JADEWL010000022">
    <property type="protein sequence ID" value="MBE9212941.1"/>
    <property type="molecule type" value="Genomic_DNA"/>
</dbReference>
<gene>
    <name evidence="2" type="ORF">IQ247_09615</name>
</gene>
<dbReference type="SUPFAM" id="SSF53474">
    <property type="entry name" value="alpha/beta-Hydrolases"/>
    <property type="match status" value="1"/>
</dbReference>
<evidence type="ECO:0000313" key="2">
    <source>
        <dbReference type="EMBL" id="MBE9212941.1"/>
    </source>
</evidence>
<feature type="domain" description="AB hydrolase-1" evidence="1">
    <location>
        <begin position="35"/>
        <end position="289"/>
    </location>
</feature>
<dbReference type="InterPro" id="IPR000073">
    <property type="entry name" value="AB_hydrolase_1"/>
</dbReference>
<proteinExistence type="predicted"/>
<keyword evidence="2" id="KW-0378">Hydrolase</keyword>
<dbReference type="RefSeq" id="WP_193919358.1">
    <property type="nucleotide sequence ID" value="NZ_JADEWL010000022.1"/>
</dbReference>
<dbReference type="Proteomes" id="UP000620559">
    <property type="component" value="Unassembled WGS sequence"/>
</dbReference>
<dbReference type="PANTHER" id="PTHR45763">
    <property type="entry name" value="HYDROLASE, ALPHA/BETA FOLD FAMILY PROTEIN, EXPRESSED-RELATED"/>
    <property type="match status" value="1"/>
</dbReference>
<dbReference type="Gene3D" id="3.40.50.1820">
    <property type="entry name" value="alpha/beta hydrolase"/>
    <property type="match status" value="1"/>
</dbReference>
<evidence type="ECO:0000313" key="3">
    <source>
        <dbReference type="Proteomes" id="UP000620559"/>
    </source>
</evidence>
<dbReference type="AlphaFoldDB" id="A0A8J7JZV4"/>
<dbReference type="InterPro" id="IPR029058">
    <property type="entry name" value="AB_hydrolase_fold"/>
</dbReference>
<dbReference type="PANTHER" id="PTHR45763:SF46">
    <property type="entry name" value="AB HYDROLASE-1 DOMAIN-CONTAINING PROTEIN"/>
    <property type="match status" value="1"/>
</dbReference>
<dbReference type="GO" id="GO:0016787">
    <property type="term" value="F:hydrolase activity"/>
    <property type="evidence" value="ECO:0007669"/>
    <property type="project" value="UniProtKB-KW"/>
</dbReference>